<dbReference type="OrthoDB" id="7771794at2"/>
<keyword evidence="4" id="KW-1185">Reference proteome</keyword>
<organism evidence="3 4">
    <name type="scientific">Gluconacetobacter liquefaciens</name>
    <name type="common">Acetobacter liquefaciens</name>
    <dbReference type="NCBI Taxonomy" id="89584"/>
    <lineage>
        <taxon>Bacteria</taxon>
        <taxon>Pseudomonadati</taxon>
        <taxon>Pseudomonadota</taxon>
        <taxon>Alphaproteobacteria</taxon>
        <taxon>Acetobacterales</taxon>
        <taxon>Acetobacteraceae</taxon>
        <taxon>Gluconacetobacter</taxon>
    </lineage>
</organism>
<dbReference type="PANTHER" id="PTHR47129">
    <property type="entry name" value="QUINONE OXIDOREDUCTASE 2"/>
    <property type="match status" value="1"/>
</dbReference>
<dbReference type="InterPro" id="IPR052718">
    <property type="entry name" value="NmrA-type_oxidoreductase"/>
</dbReference>
<protein>
    <submittedName>
        <fullName evidence="3">NAD(P)H dehydrogenase (Quinone)</fullName>
    </submittedName>
    <submittedName>
        <fullName evidence="2">NAD(P)H-binding protein</fullName>
    </submittedName>
</protein>
<comment type="caution">
    <text evidence="3">The sequence shown here is derived from an EMBL/GenBank/DDBJ whole genome shotgun (WGS) entry which is preliminary data.</text>
</comment>
<dbReference type="EMBL" id="QQAW01000002">
    <property type="protein sequence ID" value="RDI39269.1"/>
    <property type="molecule type" value="Genomic_DNA"/>
</dbReference>
<accession>A0A370G8K2</accession>
<evidence type="ECO:0000313" key="2">
    <source>
        <dbReference type="EMBL" id="MBB2185466.1"/>
    </source>
</evidence>
<sequence length="289" mass="30116">MPTAPTLFVSAATGHLGGLVIDALLETLPASAIVAGVRDPAKEAAVAIRNKGVEVRVADYARPETLASALAGVDRLLLISGSEIGQRTAQHRNVIASAKDAGVGQIAYTSILHADTSPLFLAEEHRDTESALKASGIPFVLLRNGWYTEVYTWRIAPALRHGVFLGASGAGRISSAARADYARAAAVVLASGDHTGRTYELAGDASYTLAEFVAAVAEASGKPLPYRNMDPDAYRTALLGVGVPELFATILSDTDAGVAKGALFDDGGDLARLIGQPTTPFRATLAEFF</sequence>
<dbReference type="Proteomes" id="UP000562982">
    <property type="component" value="Unassembled WGS sequence"/>
</dbReference>
<dbReference type="InterPro" id="IPR036291">
    <property type="entry name" value="NAD(P)-bd_dom_sf"/>
</dbReference>
<gene>
    <name evidence="3" type="ORF">C7453_10256</name>
    <name evidence="2" type="ORF">HLH32_03530</name>
</gene>
<dbReference type="RefSeq" id="WP_114726178.1">
    <property type="nucleotide sequence ID" value="NZ_BJMI01000013.1"/>
</dbReference>
<dbReference type="PANTHER" id="PTHR47129:SF1">
    <property type="entry name" value="NMRA-LIKE DOMAIN-CONTAINING PROTEIN"/>
    <property type="match status" value="1"/>
</dbReference>
<evidence type="ECO:0000259" key="1">
    <source>
        <dbReference type="Pfam" id="PF13460"/>
    </source>
</evidence>
<reference evidence="2 5" key="2">
    <citation type="submission" date="2020-04" db="EMBL/GenBank/DDBJ databases">
        <title>Description of novel Gluconacetobacter.</title>
        <authorList>
            <person name="Sombolestani A."/>
        </authorList>
    </citation>
    <scope>NUCLEOTIDE SEQUENCE [LARGE SCALE GENOMIC DNA]</scope>
    <source>
        <strain evidence="2 5">LMG 1382</strain>
    </source>
</reference>
<dbReference type="InterPro" id="IPR016040">
    <property type="entry name" value="NAD(P)-bd_dom"/>
</dbReference>
<dbReference type="Pfam" id="PF13460">
    <property type="entry name" value="NAD_binding_10"/>
    <property type="match status" value="1"/>
</dbReference>
<evidence type="ECO:0000313" key="5">
    <source>
        <dbReference type="Proteomes" id="UP000562982"/>
    </source>
</evidence>
<dbReference type="Proteomes" id="UP000254958">
    <property type="component" value="Unassembled WGS sequence"/>
</dbReference>
<dbReference type="Gene3D" id="3.40.50.720">
    <property type="entry name" value="NAD(P)-binding Rossmann-like Domain"/>
    <property type="match status" value="1"/>
</dbReference>
<evidence type="ECO:0000313" key="4">
    <source>
        <dbReference type="Proteomes" id="UP000254958"/>
    </source>
</evidence>
<dbReference type="EMBL" id="JABEQI010000002">
    <property type="protein sequence ID" value="MBB2185466.1"/>
    <property type="molecule type" value="Genomic_DNA"/>
</dbReference>
<feature type="domain" description="NAD(P)-binding" evidence="1">
    <location>
        <begin position="12"/>
        <end position="158"/>
    </location>
</feature>
<dbReference type="Gene3D" id="3.90.25.10">
    <property type="entry name" value="UDP-galactose 4-epimerase, domain 1"/>
    <property type="match status" value="1"/>
</dbReference>
<evidence type="ECO:0000313" key="3">
    <source>
        <dbReference type="EMBL" id="RDI39269.1"/>
    </source>
</evidence>
<dbReference type="AlphaFoldDB" id="A0A370G8K2"/>
<reference evidence="3 4" key="1">
    <citation type="submission" date="2018-07" db="EMBL/GenBank/DDBJ databases">
        <title>Genomic Encyclopedia of Type Strains, Phase IV (KMG-IV): sequencing the most valuable type-strain genomes for metagenomic binning, comparative biology and taxonomic classification.</title>
        <authorList>
            <person name="Goeker M."/>
        </authorList>
    </citation>
    <scope>NUCLEOTIDE SEQUENCE [LARGE SCALE GENOMIC DNA]</scope>
    <source>
        <strain evidence="3 4">DSM 5603</strain>
    </source>
</reference>
<name>A0A370G8K2_GLULI</name>
<proteinExistence type="predicted"/>
<dbReference type="SUPFAM" id="SSF51735">
    <property type="entry name" value="NAD(P)-binding Rossmann-fold domains"/>
    <property type="match status" value="1"/>
</dbReference>